<dbReference type="PANTHER" id="PTHR33352">
    <property type="entry name" value="SLR1095 PROTEIN"/>
    <property type="match status" value="1"/>
</dbReference>
<dbReference type="KEGG" id="tvi:Thivi_0172"/>
<protein>
    <submittedName>
        <fullName evidence="2">Uncharacterized protein</fullName>
    </submittedName>
</protein>
<dbReference type="EMBL" id="CP003154">
    <property type="protein sequence ID" value="AFL72246.1"/>
    <property type="molecule type" value="Genomic_DNA"/>
</dbReference>
<evidence type="ECO:0000256" key="1">
    <source>
        <dbReference type="SAM" id="MobiDB-lite"/>
    </source>
</evidence>
<dbReference type="SUPFAM" id="SSF52980">
    <property type="entry name" value="Restriction endonuclease-like"/>
    <property type="match status" value="1"/>
</dbReference>
<evidence type="ECO:0000313" key="3">
    <source>
        <dbReference type="Proteomes" id="UP000006062"/>
    </source>
</evidence>
<dbReference type="InterPro" id="IPR011335">
    <property type="entry name" value="Restrct_endonuc-II-like"/>
</dbReference>
<organism evidence="2 3">
    <name type="scientific">Thiocystis violascens (strain ATCC 17096 / DSM 198 / 6111)</name>
    <name type="common">Chromatium violascens</name>
    <dbReference type="NCBI Taxonomy" id="765911"/>
    <lineage>
        <taxon>Bacteria</taxon>
        <taxon>Pseudomonadati</taxon>
        <taxon>Pseudomonadota</taxon>
        <taxon>Gammaproteobacteria</taxon>
        <taxon>Chromatiales</taxon>
        <taxon>Chromatiaceae</taxon>
        <taxon>Thiocystis</taxon>
    </lineage>
</organism>
<name>I3Y5H8_THIV6</name>
<accession>I3Y5H8</accession>
<dbReference type="STRING" id="765911.Thivi_0172"/>
<keyword evidence="3" id="KW-1185">Reference proteome</keyword>
<dbReference type="eggNOG" id="COG4636">
    <property type="taxonomic scope" value="Bacteria"/>
</dbReference>
<evidence type="ECO:0000313" key="2">
    <source>
        <dbReference type="EMBL" id="AFL72246.1"/>
    </source>
</evidence>
<reference evidence="2 3" key="1">
    <citation type="submission" date="2012-06" db="EMBL/GenBank/DDBJ databases">
        <title>Complete sequence of Thiocystis violascens DSM 198.</title>
        <authorList>
            <consortium name="US DOE Joint Genome Institute"/>
            <person name="Lucas S."/>
            <person name="Han J."/>
            <person name="Lapidus A."/>
            <person name="Cheng J.-F."/>
            <person name="Goodwin L."/>
            <person name="Pitluck S."/>
            <person name="Peters L."/>
            <person name="Ovchinnikova G."/>
            <person name="Teshima H."/>
            <person name="Detter J.C."/>
            <person name="Han C."/>
            <person name="Tapia R."/>
            <person name="Land M."/>
            <person name="Hauser L."/>
            <person name="Kyrpides N."/>
            <person name="Ivanova N."/>
            <person name="Pagani I."/>
            <person name="Vogl K."/>
            <person name="Liu Z."/>
            <person name="Frigaard N.-U."/>
            <person name="Bryant D."/>
            <person name="Woyke T."/>
        </authorList>
    </citation>
    <scope>NUCLEOTIDE SEQUENCE [LARGE SCALE GENOMIC DNA]</scope>
    <source>
        <strain evidence="3">ATCC 17096 / DSM 198 / 6111</strain>
    </source>
</reference>
<dbReference type="HOGENOM" id="CLU_2182779_0_0_6"/>
<proteinExistence type="predicted"/>
<dbReference type="AlphaFoldDB" id="I3Y5H8"/>
<dbReference type="PANTHER" id="PTHR33352:SF2">
    <property type="entry name" value="SLL0995 PROTEIN"/>
    <property type="match status" value="1"/>
</dbReference>
<dbReference type="Proteomes" id="UP000006062">
    <property type="component" value="Chromosome"/>
</dbReference>
<gene>
    <name evidence="2" type="ordered locus">Thivi_0172</name>
</gene>
<sequence>MHPLPHYDPDAPYPESDGQPMAENAEQYDWLVKIKENLEILFAAEPNVFVAGDLFWYPVADRRVAGPIAPDVMVVLGRPKGRRGCYCRHPGSPRGTAGREFALPVVVRR</sequence>
<feature type="region of interest" description="Disordered" evidence="1">
    <location>
        <begin position="1"/>
        <end position="21"/>
    </location>
</feature>